<dbReference type="EMBL" id="CM007890">
    <property type="protein sequence ID" value="OTG36572.1"/>
    <property type="molecule type" value="Genomic_DNA"/>
</dbReference>
<dbReference type="InParanoid" id="A0A251VNF3"/>
<organism evidence="6 7">
    <name type="scientific">Helianthus annuus</name>
    <name type="common">Common sunflower</name>
    <dbReference type="NCBI Taxonomy" id="4232"/>
    <lineage>
        <taxon>Eukaryota</taxon>
        <taxon>Viridiplantae</taxon>
        <taxon>Streptophyta</taxon>
        <taxon>Embryophyta</taxon>
        <taxon>Tracheophyta</taxon>
        <taxon>Spermatophyta</taxon>
        <taxon>Magnoliopsida</taxon>
        <taxon>eudicotyledons</taxon>
        <taxon>Gunneridae</taxon>
        <taxon>Pentapetalae</taxon>
        <taxon>asterids</taxon>
        <taxon>campanulids</taxon>
        <taxon>Asterales</taxon>
        <taxon>Asteraceae</taxon>
        <taxon>Asteroideae</taxon>
        <taxon>Heliantheae alliance</taxon>
        <taxon>Heliantheae</taxon>
        <taxon>Helianthus</taxon>
    </lineage>
</organism>
<keyword evidence="2 3" id="KW-0808">Transferase</keyword>
<name>A0A251VNF3_HELAN</name>
<reference evidence="5" key="3">
    <citation type="submission" date="2020-06" db="EMBL/GenBank/DDBJ databases">
        <title>Helianthus annuus Genome sequencing and assembly Release 2.</title>
        <authorList>
            <person name="Gouzy J."/>
            <person name="Langlade N."/>
            <person name="Munos S."/>
        </authorList>
    </citation>
    <scope>NUCLEOTIDE SEQUENCE</scope>
    <source>
        <tissue evidence="5">Leaves</tissue>
    </source>
</reference>
<dbReference type="OMA" id="DQFTKGC"/>
<dbReference type="SUPFAM" id="SSF52540">
    <property type="entry name" value="P-loop containing nucleoside triphosphate hydrolases"/>
    <property type="match status" value="1"/>
</dbReference>
<accession>A0A251VNF3</accession>
<sequence length="349" mass="40173">MSMPIASHAFSLPSLPKYSNEGNHETANMALIFDRYKDRLATLPKEKGWITENLYMYQGFWHQSSRRISVETVMALQSTFKAHPTDIYLATLPKSGTTWLKALVFALVNRNRYKDDRFSTHPLLVSSPHNCLPFIETEIFRNTPTYVDSHSPRLFATHIPYTSLPQSILESGCRLVYLCRNPKDVLVSMFHFANKLRDKSRGLLTFEETFELFSKGIMPTGPYWDHVKGYHKASLEHPGKVLFLTYEDMKIDTVNNVKRLARYLGYPITEEEEAEGAVEGIVKLCSFENLSEVNKHGNLREDIPNDAFFREGKVGDWTNHLTDEMSSILDEITKEKFYGLDITWNNPIC</sequence>
<keyword evidence="6" id="KW-0378">Hydrolase</keyword>
<reference evidence="5 7" key="1">
    <citation type="journal article" date="2017" name="Nature">
        <title>The sunflower genome provides insights into oil metabolism, flowering and Asterid evolution.</title>
        <authorList>
            <person name="Badouin H."/>
            <person name="Gouzy J."/>
            <person name="Grassa C.J."/>
            <person name="Murat F."/>
            <person name="Staton S.E."/>
            <person name="Cottret L."/>
            <person name="Lelandais-Briere C."/>
            <person name="Owens G.L."/>
            <person name="Carrere S."/>
            <person name="Mayjonade B."/>
            <person name="Legrand L."/>
            <person name="Gill N."/>
            <person name="Kane N.C."/>
            <person name="Bowers J.E."/>
            <person name="Hubner S."/>
            <person name="Bellec A."/>
            <person name="Berard A."/>
            <person name="Berges H."/>
            <person name="Blanchet N."/>
            <person name="Boniface M.C."/>
            <person name="Brunel D."/>
            <person name="Catrice O."/>
            <person name="Chaidir N."/>
            <person name="Claudel C."/>
            <person name="Donnadieu C."/>
            <person name="Faraut T."/>
            <person name="Fievet G."/>
            <person name="Helmstetter N."/>
            <person name="King M."/>
            <person name="Knapp S.J."/>
            <person name="Lai Z."/>
            <person name="Le Paslier M.C."/>
            <person name="Lippi Y."/>
            <person name="Lorenzon L."/>
            <person name="Mandel J.R."/>
            <person name="Marage G."/>
            <person name="Marchand G."/>
            <person name="Marquand E."/>
            <person name="Bret-Mestries E."/>
            <person name="Morien E."/>
            <person name="Nambeesan S."/>
            <person name="Nguyen T."/>
            <person name="Pegot-Espagnet P."/>
            <person name="Pouilly N."/>
            <person name="Raftis F."/>
            <person name="Sallet E."/>
            <person name="Schiex T."/>
            <person name="Thomas J."/>
            <person name="Vandecasteele C."/>
            <person name="Vares D."/>
            <person name="Vear F."/>
            <person name="Vautrin S."/>
            <person name="Crespi M."/>
            <person name="Mangin B."/>
            <person name="Burke J.M."/>
            <person name="Salse J."/>
            <person name="Munos S."/>
            <person name="Vincourt P."/>
            <person name="Rieseberg L.H."/>
            <person name="Langlade N.B."/>
        </authorList>
    </citation>
    <scope>NUCLEOTIDE SEQUENCE [LARGE SCALE GENOMIC DNA]</scope>
    <source>
        <strain evidence="7">cv. SF193</strain>
        <tissue evidence="5">Leaves</tissue>
    </source>
</reference>
<dbReference type="OrthoDB" id="205623at2759"/>
<evidence type="ECO:0000313" key="5">
    <source>
        <dbReference type="EMBL" id="KAF5821304.1"/>
    </source>
</evidence>
<proteinExistence type="inferred from homology"/>
<evidence type="ECO:0000313" key="6">
    <source>
        <dbReference type="EMBL" id="OTG36572.1"/>
    </source>
</evidence>
<dbReference type="GO" id="GO:0008146">
    <property type="term" value="F:sulfotransferase activity"/>
    <property type="evidence" value="ECO:0000318"/>
    <property type="project" value="GO_Central"/>
</dbReference>
<evidence type="ECO:0000256" key="1">
    <source>
        <dbReference type="ARBA" id="ARBA00005771"/>
    </source>
</evidence>
<dbReference type="GO" id="GO:0051923">
    <property type="term" value="P:sulfation"/>
    <property type="evidence" value="ECO:0000318"/>
    <property type="project" value="GO_Central"/>
</dbReference>
<dbReference type="GO" id="GO:0005737">
    <property type="term" value="C:cytoplasm"/>
    <property type="evidence" value="ECO:0000318"/>
    <property type="project" value="GO_Central"/>
</dbReference>
<dbReference type="EC" id="2.8.2.-" evidence="3"/>
<reference evidence="6" key="2">
    <citation type="submission" date="2017-02" db="EMBL/GenBank/DDBJ databases">
        <title>Sunflower complete genome.</title>
        <authorList>
            <person name="Langlade N."/>
            <person name="Munos S."/>
        </authorList>
    </citation>
    <scope>NUCLEOTIDE SEQUENCE [LARGE SCALE GENOMIC DNA]</scope>
    <source>
        <tissue evidence="6">Leaves</tissue>
    </source>
</reference>
<evidence type="ECO:0000256" key="3">
    <source>
        <dbReference type="RuleBase" id="RU361155"/>
    </source>
</evidence>
<dbReference type="Pfam" id="PF00685">
    <property type="entry name" value="Sulfotransfer_1"/>
    <property type="match status" value="1"/>
</dbReference>
<dbReference type="AlphaFoldDB" id="A0A251VNF3"/>
<evidence type="ECO:0000256" key="2">
    <source>
        <dbReference type="ARBA" id="ARBA00022679"/>
    </source>
</evidence>
<dbReference type="GO" id="GO:0016787">
    <property type="term" value="F:hydrolase activity"/>
    <property type="evidence" value="ECO:0007669"/>
    <property type="project" value="UniProtKB-KW"/>
</dbReference>
<dbReference type="Proteomes" id="UP000215914">
    <property type="component" value="Chromosome 1"/>
</dbReference>
<protein>
    <recommendedName>
        <fullName evidence="3">Sulfotransferase</fullName>
        <ecNumber evidence="3">2.8.2.-</ecNumber>
    </recommendedName>
</protein>
<dbReference type="Gramene" id="mRNA:HanXRQr2_Chr01g0012361">
    <property type="protein sequence ID" value="CDS:HanXRQr2_Chr01g0012361.1"/>
    <property type="gene ID" value="HanXRQr2_Chr01g0012361"/>
</dbReference>
<dbReference type="EMBL" id="MNCJ02000316">
    <property type="protein sequence ID" value="KAF5821304.1"/>
    <property type="molecule type" value="Genomic_DNA"/>
</dbReference>
<dbReference type="PANTHER" id="PTHR11783">
    <property type="entry name" value="SULFOTRANSFERASE SULT"/>
    <property type="match status" value="1"/>
</dbReference>
<dbReference type="InterPro" id="IPR027417">
    <property type="entry name" value="P-loop_NTPase"/>
</dbReference>
<evidence type="ECO:0000259" key="4">
    <source>
        <dbReference type="Pfam" id="PF00685"/>
    </source>
</evidence>
<keyword evidence="7" id="KW-1185">Reference proteome</keyword>
<comment type="similarity">
    <text evidence="1 3">Belongs to the sulfotransferase 1 family.</text>
</comment>
<dbReference type="Gene3D" id="3.40.50.300">
    <property type="entry name" value="P-loop containing nucleotide triphosphate hydrolases"/>
    <property type="match status" value="1"/>
</dbReference>
<gene>
    <name evidence="6" type="ORF">HannXRQ_Chr01g0009061</name>
    <name evidence="5" type="ORF">HanXRQr2_Chr01g0012361</name>
</gene>
<dbReference type="InterPro" id="IPR000863">
    <property type="entry name" value="Sulfotransferase_dom"/>
</dbReference>
<feature type="domain" description="Sulfotransferase" evidence="4">
    <location>
        <begin position="84"/>
        <end position="340"/>
    </location>
</feature>
<evidence type="ECO:0000313" key="7">
    <source>
        <dbReference type="Proteomes" id="UP000215914"/>
    </source>
</evidence>